<protein>
    <submittedName>
        <fullName evidence="1">Uncharacterized protein</fullName>
    </submittedName>
</protein>
<name>A0ABP6Y035_9ACTN</name>
<dbReference type="Proteomes" id="UP001500630">
    <property type="component" value="Unassembled WGS sequence"/>
</dbReference>
<evidence type="ECO:0000313" key="2">
    <source>
        <dbReference type="Proteomes" id="UP001500630"/>
    </source>
</evidence>
<comment type="caution">
    <text evidence="1">The sequence shown here is derived from an EMBL/GenBank/DDBJ whole genome shotgun (WGS) entry which is preliminary data.</text>
</comment>
<sequence>MTAIGVEGYTSVRPARIEVRDVNVLGGANGAGKSNLVLRLISHIDLLGYAHTPNPAMNVGLPSPSSTRCWRTCRPRM</sequence>
<keyword evidence="2" id="KW-1185">Reference proteome</keyword>
<dbReference type="EMBL" id="BAABDQ010000016">
    <property type="protein sequence ID" value="GAA3575240.1"/>
    <property type="molecule type" value="Genomic_DNA"/>
</dbReference>
<evidence type="ECO:0000313" key="1">
    <source>
        <dbReference type="EMBL" id="GAA3575240.1"/>
    </source>
</evidence>
<organism evidence="1 2">
    <name type="scientific">Nonomuraea rosea</name>
    <dbReference type="NCBI Taxonomy" id="638574"/>
    <lineage>
        <taxon>Bacteria</taxon>
        <taxon>Bacillati</taxon>
        <taxon>Actinomycetota</taxon>
        <taxon>Actinomycetes</taxon>
        <taxon>Streptosporangiales</taxon>
        <taxon>Streptosporangiaceae</taxon>
        <taxon>Nonomuraea</taxon>
    </lineage>
</organism>
<proteinExistence type="predicted"/>
<dbReference type="RefSeq" id="WP_345567791.1">
    <property type="nucleotide sequence ID" value="NZ_BAABDQ010000016.1"/>
</dbReference>
<gene>
    <name evidence="1" type="ORF">GCM10022419_065440</name>
</gene>
<accession>A0ABP6Y035</accession>
<reference evidence="2" key="1">
    <citation type="journal article" date="2019" name="Int. J. Syst. Evol. Microbiol.">
        <title>The Global Catalogue of Microorganisms (GCM) 10K type strain sequencing project: providing services to taxonomists for standard genome sequencing and annotation.</title>
        <authorList>
            <consortium name="The Broad Institute Genomics Platform"/>
            <consortium name="The Broad Institute Genome Sequencing Center for Infectious Disease"/>
            <person name="Wu L."/>
            <person name="Ma J."/>
        </authorList>
    </citation>
    <scope>NUCLEOTIDE SEQUENCE [LARGE SCALE GENOMIC DNA]</scope>
    <source>
        <strain evidence="2">JCM 17326</strain>
    </source>
</reference>